<dbReference type="Gene3D" id="3.30.70.330">
    <property type="match status" value="1"/>
</dbReference>
<reference evidence="5" key="1">
    <citation type="submission" date="2013-07" db="EMBL/GenBank/DDBJ databases">
        <title>The Genome Sequence of Cryptococcus pinus CBS10737.</title>
        <authorList>
            <consortium name="The Broad Institute Genome Sequencing Platform"/>
            <person name="Cuomo C."/>
            <person name="Litvintseva A."/>
            <person name="Chen Y."/>
            <person name="Heitman J."/>
            <person name="Sun S."/>
            <person name="Springer D."/>
            <person name="Dromer F."/>
            <person name="Young S.K."/>
            <person name="Zeng Q."/>
            <person name="Gargeya S."/>
            <person name="Fitzgerald M."/>
            <person name="Abouelleil A."/>
            <person name="Alvarado L."/>
            <person name="Berlin A.M."/>
            <person name="Chapman S.B."/>
            <person name="Dewar J."/>
            <person name="Goldberg J."/>
            <person name="Griggs A."/>
            <person name="Gujja S."/>
            <person name="Hansen M."/>
            <person name="Howarth C."/>
            <person name="Imamovic A."/>
            <person name="Larimer J."/>
            <person name="McCowan C."/>
            <person name="Murphy C."/>
            <person name="Pearson M."/>
            <person name="Priest M."/>
            <person name="Roberts A."/>
            <person name="Saif S."/>
            <person name="Shea T."/>
            <person name="Sykes S."/>
            <person name="Wortman J."/>
            <person name="Nusbaum C."/>
            <person name="Birren B."/>
        </authorList>
    </citation>
    <scope>NUCLEOTIDE SEQUENCE [LARGE SCALE GENOMIC DNA]</scope>
    <source>
        <strain evidence="5">CBS 10737</strain>
    </source>
</reference>
<dbReference type="EMBL" id="KI894010">
    <property type="protein sequence ID" value="OCF50308.1"/>
    <property type="molecule type" value="Genomic_DNA"/>
</dbReference>
<organism evidence="5">
    <name type="scientific">Kwoniella pini CBS 10737</name>
    <dbReference type="NCBI Taxonomy" id="1296096"/>
    <lineage>
        <taxon>Eukaryota</taxon>
        <taxon>Fungi</taxon>
        <taxon>Dikarya</taxon>
        <taxon>Basidiomycota</taxon>
        <taxon>Agaricomycotina</taxon>
        <taxon>Tremellomycetes</taxon>
        <taxon>Tremellales</taxon>
        <taxon>Cryptococcaceae</taxon>
        <taxon>Kwoniella</taxon>
    </lineage>
</organism>
<dbReference type="Pfam" id="PF00076">
    <property type="entry name" value="RRM_1"/>
    <property type="match status" value="1"/>
</dbReference>
<dbReference type="STRING" id="1296096.A0A1B9I471"/>
<evidence type="ECO:0000259" key="4">
    <source>
        <dbReference type="PROSITE" id="PS50102"/>
    </source>
</evidence>
<dbReference type="InterPro" id="IPR051229">
    <property type="entry name" value="ALYREF_mRNA_export"/>
</dbReference>
<name>A0A1B9I471_9TREE</name>
<evidence type="ECO:0000313" key="5">
    <source>
        <dbReference type="EMBL" id="OCF50308.1"/>
    </source>
</evidence>
<feature type="compositionally biased region" description="Low complexity" evidence="3">
    <location>
        <begin position="147"/>
        <end position="161"/>
    </location>
</feature>
<evidence type="ECO:0000256" key="3">
    <source>
        <dbReference type="SAM" id="MobiDB-lite"/>
    </source>
</evidence>
<dbReference type="Pfam" id="PF13865">
    <property type="entry name" value="FoP_duplication"/>
    <property type="match status" value="1"/>
</dbReference>
<dbReference type="InterPro" id="IPR025715">
    <property type="entry name" value="FoP_C"/>
</dbReference>
<dbReference type="PANTHER" id="PTHR19965:SF35">
    <property type="entry name" value="RNA ANNEALING PROTEIN YRA1"/>
    <property type="match status" value="1"/>
</dbReference>
<feature type="region of interest" description="Disordered" evidence="3">
    <location>
        <begin position="1"/>
        <end position="33"/>
    </location>
</feature>
<dbReference type="GO" id="GO:0005634">
    <property type="term" value="C:nucleus"/>
    <property type="evidence" value="ECO:0007669"/>
    <property type="project" value="TreeGrafter"/>
</dbReference>
<dbReference type="SMART" id="SM00360">
    <property type="entry name" value="RRM"/>
    <property type="match status" value="1"/>
</dbReference>
<feature type="compositionally biased region" description="Basic residues" evidence="3">
    <location>
        <begin position="162"/>
        <end position="179"/>
    </location>
</feature>
<dbReference type="PROSITE" id="PS50102">
    <property type="entry name" value="RRM"/>
    <property type="match status" value="1"/>
</dbReference>
<dbReference type="InterPro" id="IPR000504">
    <property type="entry name" value="RRM_dom"/>
</dbReference>
<evidence type="ECO:0000256" key="2">
    <source>
        <dbReference type="PROSITE-ProRule" id="PRU00176"/>
    </source>
</evidence>
<protein>
    <submittedName>
        <fullName evidence="5">THO complex subunit 4</fullName>
    </submittedName>
</protein>
<dbReference type="OrthoDB" id="346839at2759"/>
<feature type="region of interest" description="Disordered" evidence="3">
    <location>
        <begin position="147"/>
        <end position="198"/>
    </location>
</feature>
<dbReference type="InterPro" id="IPR012677">
    <property type="entry name" value="Nucleotide-bd_a/b_plait_sf"/>
</dbReference>
<dbReference type="SMART" id="SM01218">
    <property type="entry name" value="FoP_duplication"/>
    <property type="match status" value="1"/>
</dbReference>
<proteinExistence type="predicted"/>
<accession>A0A1B9I471</accession>
<evidence type="ECO:0000256" key="1">
    <source>
        <dbReference type="ARBA" id="ARBA00022884"/>
    </source>
</evidence>
<gene>
    <name evidence="5" type="ORF">I206_03627</name>
</gene>
<reference evidence="5" key="2">
    <citation type="submission" date="2016-07" db="EMBL/GenBank/DDBJ databases">
        <title>Evolution of pathogenesis and genome organization in the Tremellales.</title>
        <authorList>
            <person name="Cuomo C."/>
            <person name="Litvintseva A."/>
            <person name="Heitman J."/>
            <person name="Chen Y."/>
            <person name="Sun S."/>
            <person name="Springer D."/>
            <person name="Dromer F."/>
            <person name="Young S."/>
            <person name="Zeng Q."/>
            <person name="Chapman S."/>
            <person name="Gujja S."/>
            <person name="Saif S."/>
            <person name="Birren B."/>
        </authorList>
    </citation>
    <scope>NUCLEOTIDE SEQUENCE</scope>
    <source>
        <strain evidence="5">CBS 10737</strain>
    </source>
</reference>
<dbReference type="PANTHER" id="PTHR19965">
    <property type="entry name" value="RNA AND EXPORT FACTOR BINDING PROTEIN"/>
    <property type="match status" value="1"/>
</dbReference>
<keyword evidence="1 2" id="KW-0694">RNA-binding</keyword>
<dbReference type="InterPro" id="IPR035979">
    <property type="entry name" value="RBD_domain_sf"/>
</dbReference>
<dbReference type="GO" id="GO:0003729">
    <property type="term" value="F:mRNA binding"/>
    <property type="evidence" value="ECO:0007669"/>
    <property type="project" value="TreeGrafter"/>
</dbReference>
<feature type="domain" description="RRM" evidence="4">
    <location>
        <begin position="58"/>
        <end position="137"/>
    </location>
</feature>
<dbReference type="AlphaFoldDB" id="A0A1B9I471"/>
<dbReference type="SUPFAM" id="SSF54928">
    <property type="entry name" value="RNA-binding domain, RBD"/>
    <property type="match status" value="1"/>
</dbReference>
<sequence>MDIDKSLDEIISSKPKVRRGGKRGGGAPTSARARYASNVPKAAAQVAAPAKPLTAEAIKIIISNLPQDVTEAAVRDLMQSTVGPVRTVQMSYNATGKSTGVATVVFKNRGDANKAHAAYHNRMIDNQRPMKVEIAIDPNQAQSLASRVAAAPAARGGPIPRGRGRGRGGARPRNTRPAKKTAEELDAEMNAYKETGTA</sequence>